<dbReference type="RefSeq" id="WP_017026564.1">
    <property type="nucleotide sequence ID" value="NZ_AJYK02000008.1"/>
</dbReference>
<dbReference type="PROSITE" id="PS51257">
    <property type="entry name" value="PROKAR_LIPOPROTEIN"/>
    <property type="match status" value="1"/>
</dbReference>
<keyword evidence="3" id="KW-1185">Reference proteome</keyword>
<dbReference type="InterPro" id="IPR010858">
    <property type="entry name" value="DUF1481"/>
</dbReference>
<dbReference type="OrthoDB" id="5915262at2"/>
<gene>
    <name evidence="2" type="ORF">A1QC_03810</name>
</gene>
<evidence type="ECO:0000313" key="3">
    <source>
        <dbReference type="Proteomes" id="UP000094070"/>
    </source>
</evidence>
<dbReference type="PIRSF" id="PIRSF028160">
    <property type="entry name" value="UCP028160"/>
    <property type="match status" value="1"/>
</dbReference>
<comment type="caution">
    <text evidence="2">The sequence shown here is derived from an EMBL/GenBank/DDBJ whole genome shotgun (WGS) entry which is preliminary data.</text>
</comment>
<evidence type="ECO:0000313" key="2">
    <source>
        <dbReference type="EMBL" id="OEF29384.1"/>
    </source>
</evidence>
<dbReference type="Proteomes" id="UP000094070">
    <property type="component" value="Unassembled WGS sequence"/>
</dbReference>
<protein>
    <recommendedName>
        <fullName evidence="4">Peptidylprolyl isomerase</fullName>
    </recommendedName>
</protein>
<accession>A0A1E5E697</accession>
<dbReference type="AlphaFoldDB" id="A0A1E5E697"/>
<reference evidence="2 3" key="1">
    <citation type="journal article" date="2012" name="Science">
        <title>Ecological populations of bacteria act as socially cohesive units of antibiotic production and resistance.</title>
        <authorList>
            <person name="Cordero O.X."/>
            <person name="Wildschutte H."/>
            <person name="Kirkup B."/>
            <person name="Proehl S."/>
            <person name="Ngo L."/>
            <person name="Hussain F."/>
            <person name="Le Roux F."/>
            <person name="Mincer T."/>
            <person name="Polz M.F."/>
        </authorList>
    </citation>
    <scope>NUCLEOTIDE SEQUENCE [LARGE SCALE GENOMIC DNA]</scope>
    <source>
        <strain evidence="2 3">1S-45</strain>
    </source>
</reference>
<proteinExistence type="predicted"/>
<keyword evidence="1" id="KW-0732">Signal</keyword>
<sequence length="235" mass="26609">MKRLILPVISLLLLAGCSSWQSKFSGSVEPVNLSGGAYDGQDKSFYWLTRALSSPRSASDYVQQPDRAWYKSSYQWQDGTLKEIVREGEMRQPDQSLKPFLVHIRFSADGEAIYQRYRVDNQILPLNQSDLKRYSQDADNLVEKVDDLNSQGLSLVQGVWDGNTFESCDGVQYKNVDYQEASLPITVVERLNDFTSYAAFIGTRDKKSKTVVVNNLLVLDKASHGCIERSHLILK</sequence>
<evidence type="ECO:0008006" key="4">
    <source>
        <dbReference type="Google" id="ProtNLM"/>
    </source>
</evidence>
<organism evidence="2 3">
    <name type="scientific">Vibrio rumoiensis 1S-45</name>
    <dbReference type="NCBI Taxonomy" id="1188252"/>
    <lineage>
        <taxon>Bacteria</taxon>
        <taxon>Pseudomonadati</taxon>
        <taxon>Pseudomonadota</taxon>
        <taxon>Gammaproteobacteria</taxon>
        <taxon>Vibrionales</taxon>
        <taxon>Vibrionaceae</taxon>
        <taxon>Vibrio</taxon>
    </lineage>
</organism>
<dbReference type="EMBL" id="AJYK02000008">
    <property type="protein sequence ID" value="OEF29384.1"/>
    <property type="molecule type" value="Genomic_DNA"/>
</dbReference>
<dbReference type="InterPro" id="IPR016872">
    <property type="entry name" value="UCP028160"/>
</dbReference>
<feature type="chain" id="PRO_5009174737" description="Peptidylprolyl isomerase" evidence="1">
    <location>
        <begin position="23"/>
        <end position="235"/>
    </location>
</feature>
<dbReference type="Pfam" id="PF07356">
    <property type="entry name" value="DUF1481"/>
    <property type="match status" value="1"/>
</dbReference>
<name>A0A1E5E697_9VIBR</name>
<evidence type="ECO:0000256" key="1">
    <source>
        <dbReference type="SAM" id="SignalP"/>
    </source>
</evidence>
<dbReference type="eggNOG" id="ENOG502Z82N">
    <property type="taxonomic scope" value="Bacteria"/>
</dbReference>
<feature type="signal peptide" evidence="1">
    <location>
        <begin position="1"/>
        <end position="22"/>
    </location>
</feature>